<protein>
    <submittedName>
        <fullName evidence="1">Uncharacterized protein</fullName>
    </submittedName>
</protein>
<dbReference type="EMBL" id="PP895363">
    <property type="protein sequence ID" value="XCI78168.1"/>
    <property type="molecule type" value="Genomic_DNA"/>
</dbReference>
<accession>A0AAU8I0F7</accession>
<sequence length="74" mass="8281">MESTFNFNISLIFTEDDDLSLNITTDSDGIETIQQAAISMFFKEAMTAQTESMAGLAIEYGKIAKSLQDERDNY</sequence>
<proteinExistence type="predicted"/>
<name>A0AAU8I0F7_9CAUD</name>
<organism evidence="1">
    <name type="scientific">Klebsiella phage FKP3</name>
    <dbReference type="NCBI Taxonomy" id="3231233"/>
    <lineage>
        <taxon>Viruses</taxon>
        <taxon>Duplodnaviria</taxon>
        <taxon>Heunggongvirae</taxon>
        <taxon>Uroviricota</taxon>
        <taxon>Caudoviricetes</taxon>
        <taxon>Stephanstirmvirinae</taxon>
        <taxon>Justusliebigvirus</taxon>
    </lineage>
</organism>
<reference evidence="1" key="1">
    <citation type="submission" date="2024-06" db="EMBL/GenBank/DDBJ databases">
        <title>High activity and specificity of bacteriophage cocktails against carbapenem-resistant Klebsiella pneumoniae belonging to high-risk clones CG258 and ST307.</title>
        <authorList>
            <person name="Jimenez Quiceno J."/>
            <person name="Salazar Ospina L."/>
            <person name="Tellez Carrasquilla S."/>
        </authorList>
    </citation>
    <scope>NUCLEOTIDE SEQUENCE</scope>
</reference>
<evidence type="ECO:0000313" key="1">
    <source>
        <dbReference type="EMBL" id="XCI78168.1"/>
    </source>
</evidence>